<dbReference type="EMBL" id="MORL01000016">
    <property type="protein sequence ID" value="OIN57007.1"/>
    <property type="molecule type" value="Genomic_DNA"/>
</dbReference>
<evidence type="ECO:0000313" key="2">
    <source>
        <dbReference type="EMBL" id="OIN57007.1"/>
    </source>
</evidence>
<feature type="compositionally biased region" description="Polar residues" evidence="1">
    <location>
        <begin position="68"/>
        <end position="78"/>
    </location>
</feature>
<accession>A0A1S2VE24</accession>
<dbReference type="SUPFAM" id="SSF48452">
    <property type="entry name" value="TPR-like"/>
    <property type="match status" value="1"/>
</dbReference>
<keyword evidence="3" id="KW-1185">Reference proteome</keyword>
<evidence type="ECO:0000256" key="1">
    <source>
        <dbReference type="SAM" id="MobiDB-lite"/>
    </source>
</evidence>
<comment type="caution">
    <text evidence="2">The sequence shown here is derived from an EMBL/GenBank/DDBJ whole genome shotgun (WGS) entry which is preliminary data.</text>
</comment>
<dbReference type="Proteomes" id="UP000181790">
    <property type="component" value="Unassembled WGS sequence"/>
</dbReference>
<dbReference type="AlphaFoldDB" id="A0A1S2VE24"/>
<dbReference type="RefSeq" id="WP_071505350.1">
    <property type="nucleotide sequence ID" value="NZ_MORL01000016.1"/>
</dbReference>
<evidence type="ECO:0000313" key="3">
    <source>
        <dbReference type="Proteomes" id="UP000181790"/>
    </source>
</evidence>
<feature type="region of interest" description="Disordered" evidence="1">
    <location>
        <begin position="67"/>
        <end position="86"/>
    </location>
</feature>
<dbReference type="OrthoDB" id="1451921at2"/>
<proteinExistence type="predicted"/>
<protein>
    <submittedName>
        <fullName evidence="2">Uncharacterized protein</fullName>
    </submittedName>
</protein>
<reference evidence="2 3" key="1">
    <citation type="submission" date="2016-10" db="EMBL/GenBank/DDBJ databases">
        <title>Arsenicibacter rosenii gen. nov., sp. nov., an efficient arsenic-methylating bacterium isolated from an arsenic-contaminated paddy soil.</title>
        <authorList>
            <person name="Huang K."/>
        </authorList>
    </citation>
    <scope>NUCLEOTIDE SEQUENCE [LARGE SCALE GENOMIC DNA]</scope>
    <source>
        <strain evidence="2 3">SM-1</strain>
    </source>
</reference>
<sequence>MKLTEAQYELIEAYLNRELSPTDQATFEQDMAQDPALAEAVALQQQVRDSFRAIGLERKLQQARERWQVSQARESTPETIIRPMPQPLPRTSNRMYWLAAASVLLAVSLGIWLDRSQQTERTTSLAFNEAYQPDRSGDLSQSFSTDMRPRQQAQFRAIYHQYQTGNYDAVIRELKTLPADQQTIHYRNYMLGLSYLAKKEPSKAIPYLTSALKTPTRTLHQKSEWFLALAYLKNGETVNAREALQRIAGSASHPYRRLAEKVLAKF</sequence>
<organism evidence="2 3">
    <name type="scientific">Arsenicibacter rosenii</name>
    <dbReference type="NCBI Taxonomy" id="1750698"/>
    <lineage>
        <taxon>Bacteria</taxon>
        <taxon>Pseudomonadati</taxon>
        <taxon>Bacteroidota</taxon>
        <taxon>Cytophagia</taxon>
        <taxon>Cytophagales</taxon>
        <taxon>Spirosomataceae</taxon>
        <taxon>Arsenicibacter</taxon>
    </lineage>
</organism>
<name>A0A1S2VE24_9BACT</name>
<gene>
    <name evidence="2" type="ORF">BLX24_21890</name>
</gene>
<dbReference type="InterPro" id="IPR011990">
    <property type="entry name" value="TPR-like_helical_dom_sf"/>
</dbReference>
<dbReference type="Gene3D" id="1.25.40.10">
    <property type="entry name" value="Tetratricopeptide repeat domain"/>
    <property type="match status" value="1"/>
</dbReference>